<dbReference type="InterPro" id="IPR022920">
    <property type="entry name" value="Disulphide_bond_form_DsbB"/>
</dbReference>
<proteinExistence type="inferred from homology"/>
<evidence type="ECO:0000256" key="3">
    <source>
        <dbReference type="ARBA" id="ARBA00022448"/>
    </source>
</evidence>
<dbReference type="InterPro" id="IPR023380">
    <property type="entry name" value="DsbB-like_sf"/>
</dbReference>
<evidence type="ECO:0000256" key="10">
    <source>
        <dbReference type="ARBA" id="ARBA00023136"/>
    </source>
</evidence>
<comment type="similarity">
    <text evidence="2 14">Belongs to the DsbB family.</text>
</comment>
<keyword evidence="8 14" id="KW-1133">Transmembrane helix</keyword>
<keyword evidence="12 14" id="KW-0143">Chaperone</keyword>
<comment type="caution">
    <text evidence="16">The sequence shown here is derived from an EMBL/GenBank/DDBJ whole genome shotgun (WGS) entry which is preliminary data.</text>
</comment>
<dbReference type="InterPro" id="IPR050183">
    <property type="entry name" value="DsbB"/>
</dbReference>
<dbReference type="PANTHER" id="PTHR36570:SF2">
    <property type="entry name" value="DISULFIDE BOND FORMATION PROTEIN B"/>
    <property type="match status" value="1"/>
</dbReference>
<feature type="transmembrane region" description="Helical" evidence="15">
    <location>
        <begin position="44"/>
        <end position="63"/>
    </location>
</feature>
<feature type="disulfide bond" description="Redox-active" evidence="14">
    <location>
        <begin position="104"/>
        <end position="130"/>
    </location>
</feature>
<evidence type="ECO:0000256" key="1">
    <source>
        <dbReference type="ARBA" id="ARBA00004429"/>
    </source>
</evidence>
<gene>
    <name evidence="14 16" type="primary">dsbB</name>
    <name evidence="16" type="ORF">RM552_03710</name>
</gene>
<reference evidence="16 17" key="1">
    <citation type="submission" date="2023-09" db="EMBL/GenBank/DDBJ databases">
        <authorList>
            <person name="Rey-Velasco X."/>
        </authorList>
    </citation>
    <scope>NUCLEOTIDE SEQUENCE [LARGE SCALE GENOMIC DNA]</scope>
    <source>
        <strain evidence="16 17">P117</strain>
    </source>
</reference>
<dbReference type="Pfam" id="PF02600">
    <property type="entry name" value="DsbB"/>
    <property type="match status" value="1"/>
</dbReference>
<keyword evidence="6 14" id="KW-0812">Transmembrane</keyword>
<comment type="function">
    <text evidence="14">Required for disulfide bond formation in some periplasmic proteins. Acts by oxidizing the DsbA protein.</text>
</comment>
<evidence type="ECO:0000256" key="11">
    <source>
        <dbReference type="ARBA" id="ARBA00023157"/>
    </source>
</evidence>
<dbReference type="RefSeq" id="WP_311367440.1">
    <property type="nucleotide sequence ID" value="NZ_JAVRHX010000001.1"/>
</dbReference>
<evidence type="ECO:0000256" key="6">
    <source>
        <dbReference type="ARBA" id="ARBA00022692"/>
    </source>
</evidence>
<keyword evidence="10 14" id="KW-0472">Membrane</keyword>
<dbReference type="Proteomes" id="UP001253545">
    <property type="component" value="Unassembled WGS sequence"/>
</dbReference>
<keyword evidence="9 14" id="KW-0560">Oxidoreductase</keyword>
<accession>A0ABU2ZNF4</accession>
<comment type="subcellular location">
    <subcellularLocation>
        <location evidence="1">Cell inner membrane</location>
        <topology evidence="1">Multi-pass membrane protein</topology>
    </subcellularLocation>
    <subcellularLocation>
        <location evidence="14">Cell membrane</location>
        <topology evidence="14">Multi-pass membrane protein</topology>
    </subcellularLocation>
</comment>
<feature type="transmembrane region" description="Helical" evidence="15">
    <location>
        <begin position="145"/>
        <end position="167"/>
    </location>
</feature>
<keyword evidence="3 14" id="KW-0813">Transport</keyword>
<evidence type="ECO:0000256" key="15">
    <source>
        <dbReference type="SAM" id="Phobius"/>
    </source>
</evidence>
<feature type="topological domain" description="Cytoplasmic" evidence="14">
    <location>
        <begin position="1"/>
        <end position="13"/>
    </location>
</feature>
<feature type="transmembrane region" description="Helical" evidence="15">
    <location>
        <begin position="70"/>
        <end position="91"/>
    </location>
</feature>
<feature type="topological domain" description="Cytoplasmic" evidence="14">
    <location>
        <begin position="164"/>
        <end position="173"/>
    </location>
</feature>
<dbReference type="NCBIfam" id="NF002485">
    <property type="entry name" value="PRK01749.1"/>
    <property type="match status" value="1"/>
</dbReference>
<evidence type="ECO:0000313" key="16">
    <source>
        <dbReference type="EMBL" id="MDT0593946.1"/>
    </source>
</evidence>
<dbReference type="HAMAP" id="MF_00286">
    <property type="entry name" value="DsbB"/>
    <property type="match status" value="1"/>
</dbReference>
<evidence type="ECO:0000256" key="7">
    <source>
        <dbReference type="ARBA" id="ARBA00022982"/>
    </source>
</evidence>
<keyword evidence="11 14" id="KW-1015">Disulfide bond</keyword>
<keyword evidence="7 14" id="KW-0249">Electron transport</keyword>
<organism evidence="16 17">
    <name type="scientific">Glaciecola petra</name>
    <dbReference type="NCBI Taxonomy" id="3075602"/>
    <lineage>
        <taxon>Bacteria</taxon>
        <taxon>Pseudomonadati</taxon>
        <taxon>Pseudomonadota</taxon>
        <taxon>Gammaproteobacteria</taxon>
        <taxon>Alteromonadales</taxon>
        <taxon>Alteromonadaceae</taxon>
        <taxon>Glaciecola</taxon>
    </lineage>
</organism>
<evidence type="ECO:0000256" key="9">
    <source>
        <dbReference type="ARBA" id="ARBA00023002"/>
    </source>
</evidence>
<dbReference type="GO" id="GO:0016491">
    <property type="term" value="F:oxidoreductase activity"/>
    <property type="evidence" value="ECO:0007669"/>
    <property type="project" value="UniProtKB-KW"/>
</dbReference>
<evidence type="ECO:0000256" key="14">
    <source>
        <dbReference type="HAMAP-Rule" id="MF_00286"/>
    </source>
</evidence>
<keyword evidence="13 14" id="KW-0676">Redox-active center</keyword>
<dbReference type="EMBL" id="JAVRHX010000001">
    <property type="protein sequence ID" value="MDT0593946.1"/>
    <property type="molecule type" value="Genomic_DNA"/>
</dbReference>
<dbReference type="SUPFAM" id="SSF158442">
    <property type="entry name" value="DsbB-like"/>
    <property type="match status" value="1"/>
</dbReference>
<keyword evidence="17" id="KW-1185">Reference proteome</keyword>
<protein>
    <recommendedName>
        <fullName evidence="14">Disulfide bond formation protein B</fullName>
    </recommendedName>
    <alternativeName>
        <fullName evidence="14">Disulfide oxidoreductase</fullName>
    </alternativeName>
</protein>
<evidence type="ECO:0000256" key="5">
    <source>
        <dbReference type="ARBA" id="ARBA00022519"/>
    </source>
</evidence>
<comment type="caution">
    <text evidence="14">Lacks conserved residue(s) required for the propagation of feature annotation.</text>
</comment>
<feature type="disulfide bond" description="Redox-active" evidence="14">
    <location>
        <begin position="40"/>
        <end position="43"/>
    </location>
</feature>
<feature type="transmembrane region" description="Helical" evidence="15">
    <location>
        <begin position="12"/>
        <end position="32"/>
    </location>
</feature>
<keyword evidence="4 14" id="KW-1003">Cell membrane</keyword>
<evidence type="ECO:0000256" key="4">
    <source>
        <dbReference type="ARBA" id="ARBA00022475"/>
    </source>
</evidence>
<feature type="topological domain" description="Cytoplasmic" evidence="14">
    <location>
        <begin position="65"/>
        <end position="70"/>
    </location>
</feature>
<evidence type="ECO:0000256" key="12">
    <source>
        <dbReference type="ARBA" id="ARBA00023186"/>
    </source>
</evidence>
<dbReference type="PANTHER" id="PTHR36570">
    <property type="entry name" value="DISULFIDE BOND FORMATION PROTEIN B"/>
    <property type="match status" value="1"/>
</dbReference>
<name>A0ABU2ZNF4_9ALTE</name>
<keyword evidence="5" id="KW-0997">Cell inner membrane</keyword>
<sequence>MQWIYQFSQSRVSWFILAFSAFALFISALYFQHVLDFAPCVKCIDQRTAVIGIFLAGVIGLLSNNAITRWAGFAVWGYSAYSGLMSANAHIDVIYASNPLFAPCDIAPSFPSFMPLHEWLPAVFGATGECNDNRWQFMDLGMAEWLQIIFIAYLVVLVIVVLAQFFGKKTNAQ</sequence>
<dbReference type="Gene3D" id="1.20.1550.10">
    <property type="entry name" value="DsbB-like"/>
    <property type="match status" value="1"/>
</dbReference>
<evidence type="ECO:0000256" key="13">
    <source>
        <dbReference type="ARBA" id="ARBA00023284"/>
    </source>
</evidence>
<evidence type="ECO:0000256" key="8">
    <source>
        <dbReference type="ARBA" id="ARBA00022989"/>
    </source>
</evidence>
<feature type="topological domain" description="Periplasmic" evidence="14">
    <location>
        <begin position="31"/>
        <end position="48"/>
    </location>
</feature>
<evidence type="ECO:0000256" key="2">
    <source>
        <dbReference type="ARBA" id="ARBA00008823"/>
    </source>
</evidence>
<evidence type="ECO:0000313" key="17">
    <source>
        <dbReference type="Proteomes" id="UP001253545"/>
    </source>
</evidence>
<dbReference type="InterPro" id="IPR003752">
    <property type="entry name" value="DiS_bond_form_DsbB/BdbC"/>
</dbReference>